<dbReference type="InterPro" id="IPR036390">
    <property type="entry name" value="WH_DNA-bd_sf"/>
</dbReference>
<dbReference type="EMBL" id="SMKX01000003">
    <property type="protein sequence ID" value="TDD63092.1"/>
    <property type="molecule type" value="Genomic_DNA"/>
</dbReference>
<evidence type="ECO:0000313" key="2">
    <source>
        <dbReference type="EMBL" id="TDD63092.1"/>
    </source>
</evidence>
<dbReference type="GO" id="GO:0003700">
    <property type="term" value="F:DNA-binding transcription factor activity"/>
    <property type="evidence" value="ECO:0007669"/>
    <property type="project" value="InterPro"/>
</dbReference>
<dbReference type="OrthoDB" id="3237509at2"/>
<name>A0A4R5A0T2_9ACTN</name>
<organism evidence="2 3">
    <name type="scientific">Kribbella antibiotica</name>
    <dbReference type="NCBI Taxonomy" id="190195"/>
    <lineage>
        <taxon>Bacteria</taxon>
        <taxon>Bacillati</taxon>
        <taxon>Actinomycetota</taxon>
        <taxon>Actinomycetes</taxon>
        <taxon>Propionibacteriales</taxon>
        <taxon>Kribbellaceae</taxon>
        <taxon>Kribbella</taxon>
    </lineage>
</organism>
<dbReference type="InterPro" id="IPR000835">
    <property type="entry name" value="HTH_MarR-typ"/>
</dbReference>
<dbReference type="SMART" id="SM00347">
    <property type="entry name" value="HTH_MARR"/>
    <property type="match status" value="1"/>
</dbReference>
<dbReference type="SUPFAM" id="SSF46785">
    <property type="entry name" value="Winged helix' DNA-binding domain"/>
    <property type="match status" value="1"/>
</dbReference>
<evidence type="ECO:0000259" key="1">
    <source>
        <dbReference type="PROSITE" id="PS50995"/>
    </source>
</evidence>
<reference evidence="2 3" key="1">
    <citation type="submission" date="2019-03" db="EMBL/GenBank/DDBJ databases">
        <title>Draft genome sequences of novel Actinobacteria.</title>
        <authorList>
            <person name="Sahin N."/>
            <person name="Ay H."/>
            <person name="Saygin H."/>
        </authorList>
    </citation>
    <scope>NUCLEOTIDE SEQUENCE [LARGE SCALE GENOMIC DNA]</scope>
    <source>
        <strain evidence="2 3">JCM 13523</strain>
    </source>
</reference>
<dbReference type="PANTHER" id="PTHR33164">
    <property type="entry name" value="TRANSCRIPTIONAL REGULATOR, MARR FAMILY"/>
    <property type="match status" value="1"/>
</dbReference>
<comment type="caution">
    <text evidence="2">The sequence shown here is derived from an EMBL/GenBank/DDBJ whole genome shotgun (WGS) entry which is preliminary data.</text>
</comment>
<gene>
    <name evidence="2" type="ORF">E1263_01945</name>
</gene>
<protein>
    <submittedName>
        <fullName evidence="2">MarR family transcriptional regulator</fullName>
    </submittedName>
</protein>
<keyword evidence="3" id="KW-1185">Reference proteome</keyword>
<dbReference type="Pfam" id="PF12802">
    <property type="entry name" value="MarR_2"/>
    <property type="match status" value="1"/>
</dbReference>
<dbReference type="Proteomes" id="UP000295124">
    <property type="component" value="Unassembled WGS sequence"/>
</dbReference>
<accession>A0A4R5A0T2</accession>
<dbReference type="PRINTS" id="PR00598">
    <property type="entry name" value="HTHMARR"/>
</dbReference>
<evidence type="ECO:0000313" key="3">
    <source>
        <dbReference type="Proteomes" id="UP000295124"/>
    </source>
</evidence>
<proteinExistence type="predicted"/>
<dbReference type="GO" id="GO:0006950">
    <property type="term" value="P:response to stress"/>
    <property type="evidence" value="ECO:0007669"/>
    <property type="project" value="TreeGrafter"/>
</dbReference>
<sequence>MTTDRVDGILAAWQRELPDTLHSTSELVKRTLLLADELDQAVRPVLRELNLTGAEYGVIIALRREGAPYRQKPSDLSRNLFLSSGGTSNVVNQLVRRGYVDREPDPVDGRGTQIRLTDAGVQAAEEAVIAASRAHHDHFKDVPEETVEQLTELLRTLRK</sequence>
<feature type="domain" description="HTH marR-type" evidence="1">
    <location>
        <begin position="24"/>
        <end position="159"/>
    </location>
</feature>
<dbReference type="AlphaFoldDB" id="A0A4R5A0T2"/>
<dbReference type="InterPro" id="IPR036388">
    <property type="entry name" value="WH-like_DNA-bd_sf"/>
</dbReference>
<dbReference type="PANTHER" id="PTHR33164:SF104">
    <property type="entry name" value="TRANSCRIPTIONAL REGULATORY PROTEIN"/>
    <property type="match status" value="1"/>
</dbReference>
<dbReference type="Gene3D" id="1.10.10.10">
    <property type="entry name" value="Winged helix-like DNA-binding domain superfamily/Winged helix DNA-binding domain"/>
    <property type="match status" value="1"/>
</dbReference>
<dbReference type="InterPro" id="IPR039422">
    <property type="entry name" value="MarR/SlyA-like"/>
</dbReference>
<dbReference type="PROSITE" id="PS50995">
    <property type="entry name" value="HTH_MARR_2"/>
    <property type="match status" value="1"/>
</dbReference>
<dbReference type="RefSeq" id="WP_132164653.1">
    <property type="nucleotide sequence ID" value="NZ_SMKX01000003.1"/>
</dbReference>